<keyword evidence="4" id="KW-0804">Transcription</keyword>
<dbReference type="Pfam" id="PF21715">
    <property type="entry name" value="CggR_N"/>
    <property type="match status" value="1"/>
</dbReference>
<dbReference type="GO" id="GO:0003677">
    <property type="term" value="F:DNA binding"/>
    <property type="evidence" value="ECO:0007669"/>
    <property type="project" value="UniProtKB-KW"/>
</dbReference>
<evidence type="ECO:0000256" key="2">
    <source>
        <dbReference type="ARBA" id="ARBA00023015"/>
    </source>
</evidence>
<name>A0A2P6MH16_ALKUR</name>
<dbReference type="InterPro" id="IPR036390">
    <property type="entry name" value="WH_DNA-bd_sf"/>
</dbReference>
<evidence type="ECO:0000256" key="3">
    <source>
        <dbReference type="ARBA" id="ARBA00023125"/>
    </source>
</evidence>
<dbReference type="Gene3D" id="3.40.50.1360">
    <property type="match status" value="1"/>
</dbReference>
<dbReference type="OrthoDB" id="9793820at2"/>
<keyword evidence="8" id="KW-1185">Reference proteome</keyword>
<dbReference type="RefSeq" id="WP_105959043.1">
    <property type="nucleotide sequence ID" value="NZ_PVNS01000007.1"/>
</dbReference>
<proteinExistence type="inferred from homology"/>
<feature type="domain" description="CggR N-terminal DNA binding" evidence="6">
    <location>
        <begin position="22"/>
        <end position="88"/>
    </location>
</feature>
<evidence type="ECO:0000256" key="4">
    <source>
        <dbReference type="ARBA" id="ARBA00023163"/>
    </source>
</evidence>
<accession>A0A2P6MH16</accession>
<comment type="similarity">
    <text evidence="1">Belongs to the SorC transcriptional regulatory family.</text>
</comment>
<keyword evidence="3" id="KW-0238">DNA-binding</keyword>
<reference evidence="7 8" key="1">
    <citation type="submission" date="2018-03" db="EMBL/GenBank/DDBJ databases">
        <title>Bacillus urumqiensis sp. nov., a moderately haloalkaliphilic bacterium isolated from a salt lake.</title>
        <authorList>
            <person name="Zhao B."/>
            <person name="Liao Z."/>
        </authorList>
    </citation>
    <scope>NUCLEOTIDE SEQUENCE [LARGE SCALE GENOMIC DNA]</scope>
    <source>
        <strain evidence="7 8">BZ-SZ-XJ18</strain>
    </source>
</reference>
<dbReference type="PANTHER" id="PTHR34294:SF5">
    <property type="entry name" value="CENTRAL GLYCOLYTIC GENES REGULATOR"/>
    <property type="match status" value="1"/>
</dbReference>
<dbReference type="InterPro" id="IPR037171">
    <property type="entry name" value="NagB/RpiA_transferase-like"/>
</dbReference>
<organism evidence="7 8">
    <name type="scientific">Alkalicoccus urumqiensis</name>
    <name type="common">Bacillus urumqiensis</name>
    <dbReference type="NCBI Taxonomy" id="1548213"/>
    <lineage>
        <taxon>Bacteria</taxon>
        <taxon>Bacillati</taxon>
        <taxon>Bacillota</taxon>
        <taxon>Bacilli</taxon>
        <taxon>Bacillales</taxon>
        <taxon>Bacillaceae</taxon>
        <taxon>Alkalicoccus</taxon>
    </lineage>
</organism>
<evidence type="ECO:0000259" key="6">
    <source>
        <dbReference type="Pfam" id="PF21715"/>
    </source>
</evidence>
<dbReference type="AlphaFoldDB" id="A0A2P6MH16"/>
<dbReference type="Gene3D" id="1.10.10.10">
    <property type="entry name" value="Winged helix-like DNA-binding domain superfamily/Winged helix DNA-binding domain"/>
    <property type="match status" value="1"/>
</dbReference>
<dbReference type="GO" id="GO:0030246">
    <property type="term" value="F:carbohydrate binding"/>
    <property type="evidence" value="ECO:0007669"/>
    <property type="project" value="InterPro"/>
</dbReference>
<evidence type="ECO:0000313" key="7">
    <source>
        <dbReference type="EMBL" id="PRO65574.1"/>
    </source>
</evidence>
<dbReference type="Proteomes" id="UP000243650">
    <property type="component" value="Unassembled WGS sequence"/>
</dbReference>
<dbReference type="PANTHER" id="PTHR34294">
    <property type="entry name" value="TRANSCRIPTIONAL REGULATOR-RELATED"/>
    <property type="match status" value="1"/>
</dbReference>
<feature type="domain" description="Sugar-binding" evidence="5">
    <location>
        <begin position="90"/>
        <end position="339"/>
    </location>
</feature>
<dbReference type="SUPFAM" id="SSF46785">
    <property type="entry name" value="Winged helix' DNA-binding domain"/>
    <property type="match status" value="1"/>
</dbReference>
<dbReference type="InterPro" id="IPR048715">
    <property type="entry name" value="CggR_N"/>
</dbReference>
<dbReference type="InterPro" id="IPR051054">
    <property type="entry name" value="SorC_transcr_regulators"/>
</dbReference>
<protein>
    <submittedName>
        <fullName evidence="7">Uncharacterized protein</fullName>
    </submittedName>
</protein>
<dbReference type="Pfam" id="PF04198">
    <property type="entry name" value="Sugar-bind"/>
    <property type="match status" value="1"/>
</dbReference>
<dbReference type="InterPro" id="IPR007324">
    <property type="entry name" value="Sugar-bd_dom_put"/>
</dbReference>
<dbReference type="InterPro" id="IPR036388">
    <property type="entry name" value="WH-like_DNA-bd_sf"/>
</dbReference>
<evidence type="ECO:0000313" key="8">
    <source>
        <dbReference type="Proteomes" id="UP000243650"/>
    </source>
</evidence>
<evidence type="ECO:0000256" key="1">
    <source>
        <dbReference type="ARBA" id="ARBA00010466"/>
    </source>
</evidence>
<gene>
    <name evidence="7" type="ORF">C6I21_08595</name>
</gene>
<sequence length="343" mass="37765">MNMLLDLQKKLLPDLVDTLGLRYRILRFIRLMEPIGRRTLATNLDMSERTLRGEVTFLKTQGLVTFQSTGMALTEEGHTLLNQLETVMKEVFDTQSMEEELQVHLGIEEVHIVPGDSDVHGWVKKELGRTAVGVVKQRLQPSGNIIAVTGGTSIAAVAEMLVPDSDLKEALFVPARGGLGEQVENQANTICATMARKAMGSYRLLHVPDQLSREAYDSLINEPSVQSILKLIHSATMVIHGIGDAQTMAERRSTSPEVLEKLRRKKAIAEAFGYYFNAEGEIVHKVLTIGLQLEDLEHTDAILAVAGGASKAEAVEAYMKKAPAQVLVTDEGAAKRMLRRNEV</sequence>
<comment type="caution">
    <text evidence="7">The sequence shown here is derived from an EMBL/GenBank/DDBJ whole genome shotgun (WGS) entry which is preliminary data.</text>
</comment>
<evidence type="ECO:0000259" key="5">
    <source>
        <dbReference type="Pfam" id="PF04198"/>
    </source>
</evidence>
<dbReference type="EMBL" id="PVNS01000007">
    <property type="protein sequence ID" value="PRO65574.1"/>
    <property type="molecule type" value="Genomic_DNA"/>
</dbReference>
<keyword evidence="2" id="KW-0805">Transcription regulation</keyword>
<dbReference type="SUPFAM" id="SSF100950">
    <property type="entry name" value="NagB/RpiA/CoA transferase-like"/>
    <property type="match status" value="1"/>
</dbReference>